<evidence type="ECO:0000313" key="5">
    <source>
        <dbReference type="EMBL" id="GCF07274.1"/>
    </source>
</evidence>
<dbReference type="EMBL" id="BIXY01000008">
    <property type="protein sequence ID" value="GCF07274.1"/>
    <property type="molecule type" value="Genomic_DNA"/>
</dbReference>
<dbReference type="InterPro" id="IPR000792">
    <property type="entry name" value="Tscrpt_reg_LuxR_C"/>
</dbReference>
<dbReference type="PRINTS" id="PR00038">
    <property type="entry name" value="HTHLUXR"/>
</dbReference>
<evidence type="ECO:0000256" key="1">
    <source>
        <dbReference type="ARBA" id="ARBA00023015"/>
    </source>
</evidence>
<dbReference type="SUPFAM" id="SSF46894">
    <property type="entry name" value="C-terminal effector domain of the bipartite response regulators"/>
    <property type="match status" value="1"/>
</dbReference>
<organism evidence="5 6">
    <name type="scientific">Dictyobacter arantiisoli</name>
    <dbReference type="NCBI Taxonomy" id="2014874"/>
    <lineage>
        <taxon>Bacteria</taxon>
        <taxon>Bacillati</taxon>
        <taxon>Chloroflexota</taxon>
        <taxon>Ktedonobacteria</taxon>
        <taxon>Ktedonobacterales</taxon>
        <taxon>Dictyobacteraceae</taxon>
        <taxon>Dictyobacter</taxon>
    </lineage>
</organism>
<dbReference type="PROSITE" id="PS50043">
    <property type="entry name" value="HTH_LUXR_2"/>
    <property type="match status" value="1"/>
</dbReference>
<evidence type="ECO:0000256" key="3">
    <source>
        <dbReference type="ARBA" id="ARBA00023163"/>
    </source>
</evidence>
<feature type="domain" description="HTH luxR-type" evidence="4">
    <location>
        <begin position="154"/>
        <end position="219"/>
    </location>
</feature>
<dbReference type="PANTHER" id="PTHR44688">
    <property type="entry name" value="DNA-BINDING TRANSCRIPTIONAL ACTIVATOR DEVR_DOSR"/>
    <property type="match status" value="1"/>
</dbReference>
<dbReference type="GO" id="GO:0006355">
    <property type="term" value="P:regulation of DNA-templated transcription"/>
    <property type="evidence" value="ECO:0007669"/>
    <property type="project" value="InterPro"/>
</dbReference>
<dbReference type="AlphaFoldDB" id="A0A5A5T8P2"/>
<dbReference type="Pfam" id="PF00196">
    <property type="entry name" value="GerE"/>
    <property type="match status" value="1"/>
</dbReference>
<dbReference type="InterPro" id="IPR036388">
    <property type="entry name" value="WH-like_DNA-bd_sf"/>
</dbReference>
<name>A0A5A5T8P2_9CHLR</name>
<sequence>MHIRSTAGNFMPTLSTHNEMNMTSDVLNTSIDDIHTVMHILSLGQILCYQMKGAVTRLCQEVRYVTKNRAQLSLKKEKERDAKLPNDVDQVAMTLPVQFGQAVYGSLHISVDPFNTEQPALSLVIAQLLAQSCSWMLYTLEQSTFLHSQCQHIDYQVYEPLTKRELEVLKLMFRGYGQEKIAAALCIAPATVNKHRQHIYERLGVHNERDALLAAYYMGILSLFDDLMLKE</sequence>
<keyword evidence="6" id="KW-1185">Reference proteome</keyword>
<evidence type="ECO:0000256" key="2">
    <source>
        <dbReference type="ARBA" id="ARBA00023125"/>
    </source>
</evidence>
<keyword evidence="3" id="KW-0804">Transcription</keyword>
<dbReference type="Gene3D" id="1.10.10.10">
    <property type="entry name" value="Winged helix-like DNA-binding domain superfamily/Winged helix DNA-binding domain"/>
    <property type="match status" value="1"/>
</dbReference>
<proteinExistence type="predicted"/>
<keyword evidence="1" id="KW-0805">Transcription regulation</keyword>
<dbReference type="CDD" id="cd06170">
    <property type="entry name" value="LuxR_C_like"/>
    <property type="match status" value="1"/>
</dbReference>
<dbReference type="InterPro" id="IPR016032">
    <property type="entry name" value="Sig_transdc_resp-reg_C-effctor"/>
</dbReference>
<dbReference type="GO" id="GO:0003677">
    <property type="term" value="F:DNA binding"/>
    <property type="evidence" value="ECO:0007669"/>
    <property type="project" value="UniProtKB-KW"/>
</dbReference>
<evidence type="ECO:0000259" key="4">
    <source>
        <dbReference type="PROSITE" id="PS50043"/>
    </source>
</evidence>
<keyword evidence="2" id="KW-0238">DNA-binding</keyword>
<comment type="caution">
    <text evidence="5">The sequence shown here is derived from an EMBL/GenBank/DDBJ whole genome shotgun (WGS) entry which is preliminary data.</text>
</comment>
<gene>
    <name evidence="5" type="ORF">KDI_08380</name>
</gene>
<accession>A0A5A5T8P2</accession>
<protein>
    <recommendedName>
        <fullName evidence="4">HTH luxR-type domain-containing protein</fullName>
    </recommendedName>
</protein>
<dbReference type="Proteomes" id="UP000322530">
    <property type="component" value="Unassembled WGS sequence"/>
</dbReference>
<reference evidence="5 6" key="1">
    <citation type="submission" date="2019-01" db="EMBL/GenBank/DDBJ databases">
        <title>Draft genome sequence of Dictyobacter sp. Uno17.</title>
        <authorList>
            <person name="Wang C.M."/>
            <person name="Zheng Y."/>
            <person name="Sakai Y."/>
            <person name="Abe K."/>
            <person name="Yokota A."/>
            <person name="Yabe S."/>
        </authorList>
    </citation>
    <scope>NUCLEOTIDE SEQUENCE [LARGE SCALE GENOMIC DNA]</scope>
    <source>
        <strain evidence="5 6">Uno17</strain>
    </source>
</reference>
<dbReference type="OrthoDB" id="163534at2"/>
<dbReference type="PANTHER" id="PTHR44688:SF16">
    <property type="entry name" value="DNA-BINDING TRANSCRIPTIONAL ACTIVATOR DEVR_DOSR"/>
    <property type="match status" value="1"/>
</dbReference>
<evidence type="ECO:0000313" key="6">
    <source>
        <dbReference type="Proteomes" id="UP000322530"/>
    </source>
</evidence>
<dbReference type="SMART" id="SM00421">
    <property type="entry name" value="HTH_LUXR"/>
    <property type="match status" value="1"/>
</dbReference>